<feature type="compositionally biased region" description="Basic and acidic residues" evidence="2">
    <location>
        <begin position="285"/>
        <end position="296"/>
    </location>
</feature>
<dbReference type="GO" id="GO:0010521">
    <property type="term" value="F:telomerase inhibitor activity"/>
    <property type="evidence" value="ECO:0007669"/>
    <property type="project" value="TreeGrafter"/>
</dbReference>
<protein>
    <submittedName>
        <fullName evidence="5">PIN2/TERF1-interacting telomerase inhibitor 1</fullName>
    </submittedName>
</protein>
<dbReference type="RefSeq" id="XP_013403771.1">
    <property type="nucleotide sequence ID" value="XM_013548317.1"/>
</dbReference>
<dbReference type="STRING" id="7574.A0A1S3J0J5"/>
<dbReference type="InParanoid" id="A0A1S3J0J5"/>
<dbReference type="PROSITE" id="PS50174">
    <property type="entry name" value="G_PATCH"/>
    <property type="match status" value="1"/>
</dbReference>
<organism evidence="4 5">
    <name type="scientific">Lingula anatina</name>
    <name type="common">Brachiopod</name>
    <name type="synonym">Lingula unguis</name>
    <dbReference type="NCBI Taxonomy" id="7574"/>
    <lineage>
        <taxon>Eukaryota</taxon>
        <taxon>Metazoa</taxon>
        <taxon>Spiralia</taxon>
        <taxon>Lophotrochozoa</taxon>
        <taxon>Brachiopoda</taxon>
        <taxon>Linguliformea</taxon>
        <taxon>Lingulata</taxon>
        <taxon>Lingulida</taxon>
        <taxon>Linguloidea</taxon>
        <taxon>Lingulidae</taxon>
        <taxon>Lingula</taxon>
    </lineage>
</organism>
<sequence>MAMLAEPRRKQKYSVDPRGLQWSNDESKFGQKMLEKMGWQKGKGLGANESGITEHVKVNLKSDNKGVGCTKKHADNWIAHQDDFAALLDNLNQSHGVATTNDNDSSSAKSLAEKSKSSKARVHYHRFTKGKDLSLAKTEDLDSIFGKKKSKSAPVTPQNRSEVNSDAESTNSDPASNEAKHGIITYTSSKNVQDYFAQKMAEVAKYRQGHKDLDESQDGLKNPGFGFSQVEESVNCPGFGLNQPNIKEDVKINSQEGNGQPLLAETDIVEKSLKRKKSKKKKKAKMADDELEQDKLPKKRDKNRVRGVEKWSTSVEVNPDKPESFPDDNLEVKLEIDIVNEYCTKSNNEEEKELKKRKKKCKKRKKEVVQNLDELELLCKSDEIDVEKKLDFGFPGSNLDEIPGYGHIPTASLKGRKKKRKRKN</sequence>
<dbReference type="GeneID" id="106169027"/>
<feature type="compositionally biased region" description="Basic residues" evidence="2">
    <location>
        <begin position="273"/>
        <end position="284"/>
    </location>
</feature>
<keyword evidence="4" id="KW-1185">Reference proteome</keyword>
<reference evidence="5" key="1">
    <citation type="submission" date="2025-08" db="UniProtKB">
        <authorList>
            <consortium name="RefSeq"/>
        </authorList>
    </citation>
    <scope>IDENTIFICATION</scope>
    <source>
        <tissue evidence="5">Gonads</tissue>
    </source>
</reference>
<dbReference type="PANTHER" id="PTHR23149:SF27">
    <property type="entry name" value="PIN2_TERF1-INTERACTING TELOMERASE INHIBITOR 1"/>
    <property type="match status" value="1"/>
</dbReference>
<dbReference type="SMART" id="SM00443">
    <property type="entry name" value="G_patch"/>
    <property type="match status" value="1"/>
</dbReference>
<feature type="compositionally biased region" description="Basic residues" evidence="2">
    <location>
        <begin position="414"/>
        <end position="424"/>
    </location>
</feature>
<feature type="coiled-coil region" evidence="1">
    <location>
        <begin position="347"/>
        <end position="378"/>
    </location>
</feature>
<dbReference type="OrthoDB" id="29523at2759"/>
<accession>A0A1S3J0J5</accession>
<feature type="region of interest" description="Disordered" evidence="2">
    <location>
        <begin position="273"/>
        <end position="328"/>
    </location>
</feature>
<proteinExistence type="predicted"/>
<evidence type="ECO:0000256" key="1">
    <source>
        <dbReference type="SAM" id="Coils"/>
    </source>
</evidence>
<feature type="region of interest" description="Disordered" evidence="2">
    <location>
        <begin position="98"/>
        <end position="120"/>
    </location>
</feature>
<keyword evidence="1" id="KW-0175">Coiled coil</keyword>
<dbReference type="InterPro" id="IPR000467">
    <property type="entry name" value="G_patch_dom"/>
</dbReference>
<evidence type="ECO:0000313" key="5">
    <source>
        <dbReference type="RefSeq" id="XP_013403771.1"/>
    </source>
</evidence>
<feature type="region of interest" description="Disordered" evidence="2">
    <location>
        <begin position="396"/>
        <end position="424"/>
    </location>
</feature>
<feature type="compositionally biased region" description="Polar residues" evidence="2">
    <location>
        <begin position="153"/>
        <end position="175"/>
    </location>
</feature>
<dbReference type="PANTHER" id="PTHR23149">
    <property type="entry name" value="G PATCH DOMAIN CONTAINING PROTEIN"/>
    <property type="match status" value="1"/>
</dbReference>
<dbReference type="GO" id="GO:0003676">
    <property type="term" value="F:nucleic acid binding"/>
    <property type="evidence" value="ECO:0007669"/>
    <property type="project" value="InterPro"/>
</dbReference>
<dbReference type="AlphaFoldDB" id="A0A1S3J0J5"/>
<evidence type="ECO:0000256" key="2">
    <source>
        <dbReference type="SAM" id="MobiDB-lite"/>
    </source>
</evidence>
<dbReference type="Proteomes" id="UP000085678">
    <property type="component" value="Unplaced"/>
</dbReference>
<dbReference type="KEGG" id="lak:106169027"/>
<feature type="compositionally biased region" description="Basic and acidic residues" evidence="2">
    <location>
        <begin position="318"/>
        <end position="328"/>
    </location>
</feature>
<dbReference type="GO" id="GO:0005730">
    <property type="term" value="C:nucleolus"/>
    <property type="evidence" value="ECO:0007669"/>
    <property type="project" value="TreeGrafter"/>
</dbReference>
<gene>
    <name evidence="5" type="primary">LOC106169027</name>
</gene>
<feature type="domain" description="G-patch" evidence="3">
    <location>
        <begin position="26"/>
        <end position="72"/>
    </location>
</feature>
<feature type="region of interest" description="Disordered" evidence="2">
    <location>
        <begin position="148"/>
        <end position="178"/>
    </location>
</feature>
<dbReference type="Pfam" id="PF01585">
    <property type="entry name" value="G-patch"/>
    <property type="match status" value="1"/>
</dbReference>
<dbReference type="InterPro" id="IPR050656">
    <property type="entry name" value="PINX1"/>
</dbReference>
<evidence type="ECO:0000313" key="4">
    <source>
        <dbReference type="Proteomes" id="UP000085678"/>
    </source>
</evidence>
<name>A0A1S3J0J5_LINAN</name>
<evidence type="ECO:0000259" key="3">
    <source>
        <dbReference type="PROSITE" id="PS50174"/>
    </source>
</evidence>